<feature type="transmembrane region" description="Helical" evidence="1">
    <location>
        <begin position="6"/>
        <end position="27"/>
    </location>
</feature>
<accession>A0ABY3CCZ1</accession>
<protein>
    <submittedName>
        <fullName evidence="2">DUF2802 domain-containing protein</fullName>
    </submittedName>
</protein>
<reference evidence="2 3" key="1">
    <citation type="journal article" date="2019" name="Antonie Van Leeuwenhoek">
        <title>Description of 'Ca. Methylobacter oryzae' KRF1, a novel species from the environmentally important Methylobacter clade 2.</title>
        <authorList>
            <person name="Khatri K."/>
            <person name="Mohite J.A."/>
            <person name="Pandit P.S."/>
            <person name="Bahulikar R."/>
            <person name="Rahalkar M.C."/>
        </authorList>
    </citation>
    <scope>NUCLEOTIDE SEQUENCE [LARGE SCALE GENOMIC DNA]</scope>
    <source>
        <strain evidence="2 3">KRF1</strain>
    </source>
</reference>
<gene>
    <name evidence="2" type="ORF">EKO24_005680</name>
</gene>
<dbReference type="Proteomes" id="UP000733744">
    <property type="component" value="Unassembled WGS sequence"/>
</dbReference>
<comment type="caution">
    <text evidence="2">The sequence shown here is derived from an EMBL/GenBank/DDBJ whole genome shotgun (WGS) entry which is preliminary data.</text>
</comment>
<keyword evidence="1" id="KW-0812">Transmembrane</keyword>
<dbReference type="EMBL" id="RYFG02000026">
    <property type="protein sequence ID" value="TRX00474.1"/>
    <property type="molecule type" value="Genomic_DNA"/>
</dbReference>
<name>A0ABY3CCZ1_9GAMM</name>
<organism evidence="2 3">
    <name type="scientific">Candidatus Methylobacter oryzae</name>
    <dbReference type="NCBI Taxonomy" id="2497749"/>
    <lineage>
        <taxon>Bacteria</taxon>
        <taxon>Pseudomonadati</taxon>
        <taxon>Pseudomonadota</taxon>
        <taxon>Gammaproteobacteria</taxon>
        <taxon>Methylococcales</taxon>
        <taxon>Methylococcaceae</taxon>
        <taxon>Methylobacter</taxon>
    </lineage>
</organism>
<proteinExistence type="predicted"/>
<evidence type="ECO:0000313" key="3">
    <source>
        <dbReference type="Proteomes" id="UP000733744"/>
    </source>
</evidence>
<dbReference type="Pfam" id="PF10975">
    <property type="entry name" value="DUF2802"/>
    <property type="match status" value="1"/>
</dbReference>
<sequence>MNNPLIIALVVESVIVVVMFAVLCWLVRGQLKLKNDYQALNDIVQGNSNDIAGLCSAALTVDSRIAAVDSQITATYEQIDDLAAKLAEVEQIDQSSHPYSGDIRKVRSGASVNELMQNSGLSHDEAALLIRLHGSKTQP</sequence>
<keyword evidence="1" id="KW-1133">Transmembrane helix</keyword>
<dbReference type="InterPro" id="IPR021244">
    <property type="entry name" value="DUF2802"/>
</dbReference>
<evidence type="ECO:0000313" key="2">
    <source>
        <dbReference type="EMBL" id="TRX00474.1"/>
    </source>
</evidence>
<evidence type="ECO:0000256" key="1">
    <source>
        <dbReference type="SAM" id="Phobius"/>
    </source>
</evidence>
<keyword evidence="1" id="KW-0472">Membrane</keyword>
<dbReference type="RefSeq" id="WP_127027236.1">
    <property type="nucleotide sequence ID" value="NZ_RYFG02000026.1"/>
</dbReference>
<keyword evidence="3" id="KW-1185">Reference proteome</keyword>